<dbReference type="Pfam" id="PF12833">
    <property type="entry name" value="HTH_18"/>
    <property type="match status" value="1"/>
</dbReference>
<dbReference type="KEGG" id="swd:Swoo_2362"/>
<dbReference type="Proteomes" id="UP000002168">
    <property type="component" value="Chromosome"/>
</dbReference>
<dbReference type="SUPFAM" id="SSF46689">
    <property type="entry name" value="Homeodomain-like"/>
    <property type="match status" value="1"/>
</dbReference>
<dbReference type="InterPro" id="IPR003313">
    <property type="entry name" value="AraC-bd"/>
</dbReference>
<dbReference type="PANTHER" id="PTHR43280:SF32">
    <property type="entry name" value="TRANSCRIPTIONAL REGULATORY PROTEIN"/>
    <property type="match status" value="1"/>
</dbReference>
<dbReference type="RefSeq" id="WP_012324983.1">
    <property type="nucleotide sequence ID" value="NC_010506.1"/>
</dbReference>
<dbReference type="PANTHER" id="PTHR43280">
    <property type="entry name" value="ARAC-FAMILY TRANSCRIPTIONAL REGULATOR"/>
    <property type="match status" value="1"/>
</dbReference>
<dbReference type="InterPro" id="IPR018060">
    <property type="entry name" value="HTH_AraC"/>
</dbReference>
<dbReference type="InterPro" id="IPR037923">
    <property type="entry name" value="HTH-like"/>
</dbReference>
<keyword evidence="1" id="KW-0805">Transcription regulation</keyword>
<organism evidence="5 6">
    <name type="scientific">Shewanella woodyi (strain ATCC 51908 / MS32)</name>
    <dbReference type="NCBI Taxonomy" id="392500"/>
    <lineage>
        <taxon>Bacteria</taxon>
        <taxon>Pseudomonadati</taxon>
        <taxon>Pseudomonadota</taxon>
        <taxon>Gammaproteobacteria</taxon>
        <taxon>Alteromonadales</taxon>
        <taxon>Shewanellaceae</taxon>
        <taxon>Shewanella</taxon>
    </lineage>
</organism>
<keyword evidence="6" id="KW-1185">Reference proteome</keyword>
<dbReference type="SMART" id="SM00342">
    <property type="entry name" value="HTH_ARAC"/>
    <property type="match status" value="1"/>
</dbReference>
<dbReference type="HOGENOM" id="CLU_000445_88_2_6"/>
<dbReference type="Gene3D" id="1.10.10.60">
    <property type="entry name" value="Homeodomain-like"/>
    <property type="match status" value="1"/>
</dbReference>
<evidence type="ECO:0000313" key="6">
    <source>
        <dbReference type="Proteomes" id="UP000002168"/>
    </source>
</evidence>
<proteinExistence type="predicted"/>
<sequence length="290" mass="33625">MNKKTPKLSFKKELNLIGFEILSLEELYSRKAPSFLTRSKILQFYIVIFIVEGQGEHFIDFNAHDISKGSIIFIGKNQAHAWQKYRSCEGFAILFTDNFLYKNQVEFNTLSYDYPFNPILYNQVISVSEQAQFESFKSLIRFISEEYALSSYATQQKVLQTLLRTLLLKVHCLLVKSDSTTKKQSKELFVRLQKILDQNIMHTKTANDYIALLGVSYHQVNSVVKQYTNKSLKLFIDDTLILHAKRLLSNDNNISQSAIALGFDEATNFTKFFKKRTGQTPKEFKEFISK</sequence>
<dbReference type="Pfam" id="PF02311">
    <property type="entry name" value="AraC_binding"/>
    <property type="match status" value="1"/>
</dbReference>
<name>B1KFA0_SHEWM</name>
<dbReference type="STRING" id="392500.Swoo_2362"/>
<reference evidence="5 6" key="1">
    <citation type="submission" date="2008-02" db="EMBL/GenBank/DDBJ databases">
        <title>Complete sequence of Shewanella woodyi ATCC 51908.</title>
        <authorList>
            <consortium name="US DOE Joint Genome Institute"/>
            <person name="Copeland A."/>
            <person name="Lucas S."/>
            <person name="Lapidus A."/>
            <person name="Glavina del Rio T."/>
            <person name="Dalin E."/>
            <person name="Tice H."/>
            <person name="Bruce D."/>
            <person name="Goodwin L."/>
            <person name="Pitluck S."/>
            <person name="Sims D."/>
            <person name="Brettin T."/>
            <person name="Detter J.C."/>
            <person name="Han C."/>
            <person name="Kuske C.R."/>
            <person name="Schmutz J."/>
            <person name="Larimer F."/>
            <person name="Land M."/>
            <person name="Hauser L."/>
            <person name="Kyrpides N."/>
            <person name="Lykidis A."/>
            <person name="Zhao J.-S."/>
            <person name="Richardson P."/>
        </authorList>
    </citation>
    <scope>NUCLEOTIDE SEQUENCE [LARGE SCALE GENOMIC DNA]</scope>
    <source>
        <strain evidence="6">ATCC 51908 / MS32</strain>
    </source>
</reference>
<dbReference type="InterPro" id="IPR009057">
    <property type="entry name" value="Homeodomain-like_sf"/>
</dbReference>
<evidence type="ECO:0000313" key="5">
    <source>
        <dbReference type="EMBL" id="ACA86641.1"/>
    </source>
</evidence>
<dbReference type="Gene3D" id="2.60.120.10">
    <property type="entry name" value="Jelly Rolls"/>
    <property type="match status" value="1"/>
</dbReference>
<evidence type="ECO:0000256" key="3">
    <source>
        <dbReference type="ARBA" id="ARBA00023163"/>
    </source>
</evidence>
<dbReference type="EMBL" id="CP000961">
    <property type="protein sequence ID" value="ACA86641.1"/>
    <property type="molecule type" value="Genomic_DNA"/>
</dbReference>
<dbReference type="GO" id="GO:0043565">
    <property type="term" value="F:sequence-specific DNA binding"/>
    <property type="evidence" value="ECO:0007669"/>
    <property type="project" value="InterPro"/>
</dbReference>
<dbReference type="PROSITE" id="PS01124">
    <property type="entry name" value="HTH_ARAC_FAMILY_2"/>
    <property type="match status" value="1"/>
</dbReference>
<dbReference type="GO" id="GO:0003700">
    <property type="term" value="F:DNA-binding transcription factor activity"/>
    <property type="evidence" value="ECO:0007669"/>
    <property type="project" value="InterPro"/>
</dbReference>
<dbReference type="AlphaFoldDB" id="B1KFA0"/>
<dbReference type="SUPFAM" id="SSF51215">
    <property type="entry name" value="Regulatory protein AraC"/>
    <property type="match status" value="1"/>
</dbReference>
<evidence type="ECO:0000259" key="4">
    <source>
        <dbReference type="PROSITE" id="PS01124"/>
    </source>
</evidence>
<keyword evidence="3" id="KW-0804">Transcription</keyword>
<dbReference type="InterPro" id="IPR014710">
    <property type="entry name" value="RmlC-like_jellyroll"/>
</dbReference>
<keyword evidence="2" id="KW-0238">DNA-binding</keyword>
<protein>
    <submittedName>
        <fullName evidence="5">Transcriptional regulator, AraC family</fullName>
    </submittedName>
</protein>
<evidence type="ECO:0000256" key="1">
    <source>
        <dbReference type="ARBA" id="ARBA00023015"/>
    </source>
</evidence>
<evidence type="ECO:0000256" key="2">
    <source>
        <dbReference type="ARBA" id="ARBA00023125"/>
    </source>
</evidence>
<feature type="domain" description="HTH araC/xylS-type" evidence="4">
    <location>
        <begin position="190"/>
        <end position="287"/>
    </location>
</feature>
<accession>B1KFA0</accession>
<gene>
    <name evidence="5" type="ordered locus">Swoo_2362</name>
</gene>
<dbReference type="eggNOG" id="COG2207">
    <property type="taxonomic scope" value="Bacteria"/>
</dbReference>